<gene>
    <name evidence="1" type="ORF">HHL17_10380</name>
</gene>
<dbReference type="AlphaFoldDB" id="A0A848GID2"/>
<organism evidence="1 2">
    <name type="scientific">Chitinophaga fulva</name>
    <dbReference type="NCBI Taxonomy" id="2728842"/>
    <lineage>
        <taxon>Bacteria</taxon>
        <taxon>Pseudomonadati</taxon>
        <taxon>Bacteroidota</taxon>
        <taxon>Chitinophagia</taxon>
        <taxon>Chitinophagales</taxon>
        <taxon>Chitinophagaceae</taxon>
        <taxon>Chitinophaga</taxon>
    </lineage>
</organism>
<dbReference type="Proteomes" id="UP000583266">
    <property type="component" value="Unassembled WGS sequence"/>
</dbReference>
<comment type="caution">
    <text evidence="1">The sequence shown here is derived from an EMBL/GenBank/DDBJ whole genome shotgun (WGS) entry which is preliminary data.</text>
</comment>
<evidence type="ECO:0000313" key="2">
    <source>
        <dbReference type="Proteomes" id="UP000583266"/>
    </source>
</evidence>
<proteinExistence type="predicted"/>
<accession>A0A848GID2</accession>
<sequence>MGEKNSGNIILISKKYTENGEGVRWNSSAETTLNAAKHVKMHGQESGVRFGTYEATQKNTLLVKKVEGPFDEDGKLVTVMYKEKWYTFKASQFSRKPTDKELQQVQWSKQLDDEPIAHIHTGGTIKDGTVQIQYKVNAHTQVQQTKIFAYFQRPVKSVSVGATVAETEPVILFVNGYWNKDLPYAGGDSGQQYWANKFVQAGQKYFKAQKRLFINGSNTMFSSGSLRFNEGKKIALDRFNNPKSTFYQLIFKEKGADDQFLTPVFIVSHSMGAAYAEGIASVLKEKGVKVKKVVHFSPADVNNFSATFPACTFQLDISIDPVLTFKNMNDGLFIKGIQFAGQVKNPSNDEYGHMYTKTEAYVWDWLEDLEGIQLTYAGEIEVTESVPSLGGGGFATTSTKKKLFHASGVKKGTQFRQLRKKDGVYKHYQGNDYVSWY</sequence>
<evidence type="ECO:0008006" key="3">
    <source>
        <dbReference type="Google" id="ProtNLM"/>
    </source>
</evidence>
<dbReference type="EMBL" id="JABBGC010000001">
    <property type="protein sequence ID" value="NML37597.1"/>
    <property type="molecule type" value="Genomic_DNA"/>
</dbReference>
<evidence type="ECO:0000313" key="1">
    <source>
        <dbReference type="EMBL" id="NML37597.1"/>
    </source>
</evidence>
<reference evidence="1 2" key="1">
    <citation type="submission" date="2020-04" db="EMBL/GenBank/DDBJ databases">
        <title>Chitinophaga sp. G-6-1-13 sp. nov., isolated from soil.</title>
        <authorList>
            <person name="Dahal R.H."/>
            <person name="Chaudhary D.K."/>
        </authorList>
    </citation>
    <scope>NUCLEOTIDE SEQUENCE [LARGE SCALE GENOMIC DNA]</scope>
    <source>
        <strain evidence="1 2">G-6-1-13</strain>
    </source>
</reference>
<dbReference type="RefSeq" id="WP_169224648.1">
    <property type="nucleotide sequence ID" value="NZ_JABBGC010000001.1"/>
</dbReference>
<name>A0A848GID2_9BACT</name>
<dbReference type="SUPFAM" id="SSF53474">
    <property type="entry name" value="alpha/beta-Hydrolases"/>
    <property type="match status" value="1"/>
</dbReference>
<protein>
    <recommendedName>
        <fullName evidence="3">Alpha/beta hydrolase</fullName>
    </recommendedName>
</protein>
<keyword evidence="2" id="KW-1185">Reference proteome</keyword>
<dbReference type="InterPro" id="IPR029058">
    <property type="entry name" value="AB_hydrolase_fold"/>
</dbReference>